<feature type="coiled-coil region" evidence="1">
    <location>
        <begin position="2408"/>
        <end position="2449"/>
    </location>
</feature>
<dbReference type="STRING" id="8355.A0A1L8GTI5"/>
<feature type="coiled-coil region" evidence="1">
    <location>
        <begin position="2306"/>
        <end position="2354"/>
    </location>
</feature>
<dbReference type="CTD" id="100137629"/>
<name>A0A1L8GTI5_XENLA</name>
<feature type="coiled-coil region" evidence="1">
    <location>
        <begin position="752"/>
        <end position="786"/>
    </location>
</feature>
<keyword evidence="1" id="KW-0175">Coiled coil</keyword>
<dbReference type="GO" id="GO:0005793">
    <property type="term" value="C:endoplasmic reticulum-Golgi intermediate compartment"/>
    <property type="evidence" value="ECO:0000318"/>
    <property type="project" value="GO_Central"/>
</dbReference>
<feature type="region of interest" description="Disordered" evidence="2">
    <location>
        <begin position="1839"/>
        <end position="1861"/>
    </location>
</feature>
<dbReference type="InterPro" id="IPR026202">
    <property type="entry name" value="GOLGB1"/>
</dbReference>
<dbReference type="Bgee" id="100137629">
    <property type="expression patterns" value="Expressed in egg cell and 19 other cell types or tissues"/>
</dbReference>
<feature type="coiled-coil region" evidence="1">
    <location>
        <begin position="3037"/>
        <end position="3096"/>
    </location>
</feature>
<feature type="coiled-coil region" evidence="1">
    <location>
        <begin position="2929"/>
        <end position="2956"/>
    </location>
</feature>
<gene>
    <name evidence="5 6 7" type="primary">golgb1.S</name>
</gene>
<proteinExistence type="predicted"/>
<feature type="region of interest" description="Disordered" evidence="2">
    <location>
        <begin position="108"/>
        <end position="141"/>
    </location>
</feature>
<keyword evidence="3" id="KW-1133">Transmembrane helix</keyword>
<reference evidence="5 6" key="1">
    <citation type="submission" date="2022-04" db="UniProtKB">
        <authorList>
            <consortium name="RefSeq"/>
        </authorList>
    </citation>
    <scope>IDENTIFICATION</scope>
    <source>
        <strain evidence="4 5">J_2021</strain>
        <tissue evidence="5 6">Erythrocytes</tissue>
    </source>
</reference>
<dbReference type="OrthoDB" id="9904168at2759"/>
<evidence type="ECO:0000256" key="2">
    <source>
        <dbReference type="SAM" id="MobiDB-lite"/>
    </source>
</evidence>
<protein>
    <submittedName>
        <fullName evidence="5 6">Golgin subfamily B member 1 isoform X1</fullName>
    </submittedName>
</protein>
<keyword evidence="4" id="KW-1185">Reference proteome</keyword>
<feature type="coiled-coil region" evidence="1">
    <location>
        <begin position="2490"/>
        <end position="2531"/>
    </location>
</feature>
<feature type="coiled-coil region" evidence="1">
    <location>
        <begin position="1879"/>
        <end position="2163"/>
    </location>
</feature>
<evidence type="ECO:0000313" key="5">
    <source>
        <dbReference type="RefSeq" id="XP_018111129.1"/>
    </source>
</evidence>
<keyword evidence="3" id="KW-0472">Membrane</keyword>
<feature type="coiled-coil region" evidence="1">
    <location>
        <begin position="577"/>
        <end position="604"/>
    </location>
</feature>
<feature type="coiled-coil region" evidence="1">
    <location>
        <begin position="910"/>
        <end position="944"/>
    </location>
</feature>
<dbReference type="GO" id="GO:0016020">
    <property type="term" value="C:membrane"/>
    <property type="evidence" value="ECO:0007669"/>
    <property type="project" value="TreeGrafter"/>
</dbReference>
<accession>A0A1L8GTI5</accession>
<dbReference type="Xenbase" id="XB-GENE-965928">
    <property type="gene designation" value="golgb1.S"/>
</dbReference>
<dbReference type="GO" id="GO:0005801">
    <property type="term" value="C:cis-Golgi network"/>
    <property type="evidence" value="ECO:0000318"/>
    <property type="project" value="GO_Central"/>
</dbReference>
<feature type="coiled-coil region" evidence="1">
    <location>
        <begin position="1232"/>
        <end position="1312"/>
    </location>
</feature>
<feature type="transmembrane region" description="Helical" evidence="3">
    <location>
        <begin position="3145"/>
        <end position="3163"/>
    </location>
</feature>
<feature type="coiled-coil region" evidence="1">
    <location>
        <begin position="1491"/>
        <end position="1577"/>
    </location>
</feature>
<feature type="region of interest" description="Disordered" evidence="2">
    <location>
        <begin position="15"/>
        <end position="39"/>
    </location>
</feature>
<dbReference type="PANTHER" id="PTHR18887">
    <property type="entry name" value="GOLGI-ASSOCIATED PROTEIN GCP360-RELATED"/>
    <property type="match status" value="1"/>
</dbReference>
<dbReference type="RefSeq" id="XP_018111130.1">
    <property type="nucleotide sequence ID" value="XM_018255641.2"/>
</dbReference>
<evidence type="ECO:0000313" key="6">
    <source>
        <dbReference type="RefSeq" id="XP_018111130.1"/>
    </source>
</evidence>
<dbReference type="Gene3D" id="1.10.287.1490">
    <property type="match status" value="1"/>
</dbReference>
<feature type="coiled-coil region" evidence="1">
    <location>
        <begin position="694"/>
        <end position="728"/>
    </location>
</feature>
<dbReference type="OMA" id="YMAIDAF"/>
<feature type="coiled-coil region" evidence="1">
    <location>
        <begin position="2200"/>
        <end position="2266"/>
    </location>
</feature>
<feature type="coiled-coil region" evidence="1">
    <location>
        <begin position="1613"/>
        <end position="1824"/>
    </location>
</feature>
<evidence type="ECO:0000313" key="4">
    <source>
        <dbReference type="Proteomes" id="UP000186698"/>
    </source>
</evidence>
<feature type="coiled-coil region" evidence="1">
    <location>
        <begin position="1358"/>
        <end position="1458"/>
    </location>
</feature>
<keyword evidence="3" id="KW-0812">Transmembrane</keyword>
<organism evidence="5">
    <name type="scientific">Xenopus laevis</name>
    <name type="common">African clawed frog</name>
    <dbReference type="NCBI Taxonomy" id="8355"/>
    <lineage>
        <taxon>Eukaryota</taxon>
        <taxon>Metazoa</taxon>
        <taxon>Chordata</taxon>
        <taxon>Craniata</taxon>
        <taxon>Vertebrata</taxon>
        <taxon>Euteleostomi</taxon>
        <taxon>Amphibia</taxon>
        <taxon>Batrachia</taxon>
        <taxon>Anura</taxon>
        <taxon>Pipoidea</taxon>
        <taxon>Pipidae</taxon>
        <taxon>Xenopodinae</taxon>
        <taxon>Xenopus</taxon>
        <taxon>Xenopus</taxon>
    </lineage>
</organism>
<evidence type="ECO:0000256" key="3">
    <source>
        <dbReference type="SAM" id="Phobius"/>
    </source>
</evidence>
<evidence type="ECO:0000313" key="7">
    <source>
        <dbReference type="Xenbase" id="XB-GENE-965928"/>
    </source>
</evidence>
<dbReference type="RefSeq" id="XP_018111129.1">
    <property type="nucleotide sequence ID" value="XM_018255640.2"/>
</dbReference>
<evidence type="ECO:0000256" key="1">
    <source>
        <dbReference type="SAM" id="Coils"/>
    </source>
</evidence>
<dbReference type="AGR" id="Xenbase:XB-GENE-965928"/>
<dbReference type="PaxDb" id="8355-A0A1L8GTI5"/>
<dbReference type="KEGG" id="xla:100137629"/>
<dbReference type="Proteomes" id="UP000186698">
    <property type="component" value="Chromosome 3S"/>
</dbReference>
<sequence>MFSRLSGIANTVLHELSGDGEGDGDLGKSVMESASQEEMSEDQMERLAHYEQLVVQLKELIQQKDTEIEQRDAQIKLERETSDAKMAKLKLQAKAKVANLNKQLEELKKTSADNKVNKEGSSDAWHHDQREEERIHEEERRRLQNNVSELTQQLQESQETVSKLTRQLYDSQDSFGELTRQLHESQQTVEQLQKCQQKQEAETLDLQQKLEEQCETLRARTQFVEMLEQELQSAEFQKQVLSEQFRQMETELKSLDGDRKEYAFQVTILEKKLTEKDNSCERLLKELEQESGVQQELEKMKTDMEQMKKELEKGQEAHKELEQLREELKRGKVEQDKLEQMEEQLKKVMEDQGELVQEKGELSRLKYAQQEIEQTERVHEELERMKEELEQLRGYQIELEQVRNELEREKGVKEELEKAKEELCTVKAVKTELNERKTEETLYLQQQNMERPVTKNIPEDFMEVNDEQRENMNLNQEYSMSLNILTPGENDSALSVIKNEYYGQMSDEMSKTETEETPQEDEYIVHTASENVLEPHGELLTQVLNPSTVEKDGLDSVSEGFAIALGDAIEDMQKKQLSILMMDLRDTQEEIESLKGQLLEKVEELPCETLVQSMDDSEFKIEYNSDGLTDAKNSEHLELIFYEESSGMTYTDESNDPSVLNLSQAKAQFKQIIDTEESNTTCQALSLLTRDSSNNEINVDIKALNELVLELQNQVQTLNLEKEALVKRITYIDTDIKQMEYYGAQNILAEQVNSLENESKSKDLKITALQKDLDQLNLQMSEQDALLRLKEIQLCEKEENVVSFQEMLNLSQSKEVRLSEALAGNERENVLLQDLLSQKSASIINFEMLLAEKDQQLDELSHSLSDKVVLLNEEKHSLCLEIKILQEQLISVEGEQKEDMEHSDTQQKESEDIRVQLDQIIKEKAQLQDMMDLVQQERDELLQQLEVTRFDLVKNQEMLHRVQEELHLFQIQLQEGTCEHLQTQEMLSSVQRENEELEAIVKSLRQDNVQQEEFVKLQQSAHEDLQEQLQKLTETQLHNADTIHNLQREKSNLENELHFFKSRSLPDFNEPKEKEEMQQQLELQKNELDHLKKKLQAALINRKELLKKVSVLEKKLIKYNTEPDSIIVESTCQQVTEQNTVEVLKLQLSEMQSDLERARREMTEKQADEEKLQTLIEEMSLEMSKKDNLIETLHMEKSENLSLIERLTAESQNSEYLASVPSCEPDELIDTRVMLENKIINLEQEKDHLQKKIQEALNSRRDTIKKAQEKDRHHREQLKQQKDEYNLLQEKYEEQQKHNLELQGQLKNLQEIEPPRWSPLDSQNAGTQTNVIDQQHSKCGVEFINAVADEDLSTEITVEALKQQLGIFEQQRDECELRAVSLEEDLKHSVEQVLKLQETIEDLNRQLQHQKENCQEFEAKAASLKKELDKSLQDCNKFQLMESKIKEKQTEISLKQEEINGLQMVLEERNEFVKNLQMSILEKDEMVSALKSQLEHQAKENKECIQKFEKQILEVQQKQDEDVEVARNKNQLQRKLQAALISRKEALKESKSLQLELDNMRKQREELSNHLRMAERSVFEISEERDNLLDKLLSKKEELNKLIGDVDKSLADNKNLEDSCESLKLALAGITHEKEILKKELESMKNAGSTQQLEWQEKLSDQQKEYESLLQSYENVSNEMDRMNRALEAVRQEKQEIFHKMKSMESAKIEVEKQLEDVEQELENMKDKMRKYAKSKQQKILDLEEENEKLRGELQPSNSEQILQFNKENEELKAELERLNSENCDLVTQLEVVKNENFSLIQQSECLQNQLQSIESKLGRTEEEHPIFSQDGAITTHESPVVSVLPPPKSREKTGSSPISLELLDDQKSTSDKVDMNLIAQLQDRINELENSMKERDFENISDEIKVLREDKLKAGNQISYLLEQISQLQDHINELENGAKENGFEKISDDIKVLREDKRKAETQISNLLEDVSQLQIKTEELKEINKKIQISEAKAVKEKEMTELEKDELEERLMNQLAELNGSIGNYQQDAMDLQIKNDYLQKELQDLQFELEEEKRKLEMQKAEALSHVQKEYVEKLKSVHQGEKGRERQTRELQELLKEKQQEVRHLQKDCIQFQETISGLERTVKALEFVHSACEKDKVAANEKIAKAREDTKKAKADLVSIRVMLDDTQSEAARVLAESMKLKESLRVAGEDSALKLKKKDEEAEKRLEHEREKHLKEMKNMQEKLDLLQQEKESMDGTITGLQTALDNKTVELKELRGNLNQNIAKLAAFTSSMCSLQDDRDRIIEESKKWNKKFSGAMKAKDNEMEEKEKICTSLKNELTEITSRAEELRGQVIRLEKANLELTTAIQSEAESHLKVQNSLLEEKTLLSSQLDEAQHLQQSCQEELKVRNLEDLDRQKQLDALETEIQQFKAEKEDQLDTVKRLELKVHDMKLHIEQTESDLQASKTLTEQLHCELEQKEQDVVRLLSSQDEAVRATVRELQELHAAESKELQNRLTDMEQERSQLVKKLEATESQAQNSQEDTRRSKTQLEAITKSMCSLQEERERLISDYQQLEQRHLSAILAKDSLIQEAAAESNELREELRFLLSRTDDLNAQNAKLNAQLARYREDLKELITLKDSQLKQLLGEKLQEIERLRQEQSAQEQQLKQEKEQADILRQKLEETRKEKQSTQLEVETLTLCVSKLQTEREAGEVRFAEEIKEVQKLKEEFLQLQKELALVKEEKYQTQEEAERRVKSAEEELQRKLQNLQHDTGIMRNEAETAEERVAELARDLMEAEQRLLHANEENSSLTARLQAFQGSMRSLQDSHDSAKEEFYKMQVEQKNWAVLQEELISTNNEEQQKLKALLEEQTIKLQAAHGQLSQLSSDLLASQNHIKLLENLQEESKRLPGAINSSQREVAIHVQNTDLGDKKVSEGNTNDSLLSALQNSQEEVQSLHKQLSDALSQVHHKELRVQQLNGKLSQIFDEKNALSMQLRGSSQNLKDALNRYALLEKQLQELTPKNQVSVQEAMMVDSAPGAPQEKKEIHTEADQQLLELQQRYQEMKQKSTEAEQVIADLERQLLEERQRTEDRFQEMEENMQRLQVDNWSTPEDPNMSQELSLLIEPQETVKTKARSSSIRRLLRHGLFSRTRTPLLIALYQVIIHVLLLLCVTGHL</sequence>
<dbReference type="PANTHER" id="PTHR18887:SF2">
    <property type="entry name" value="GOLGIN SUBFAMILY B MEMBER 1"/>
    <property type="match status" value="1"/>
</dbReference>
<feature type="coiled-coil region" evidence="1">
    <location>
        <begin position="980"/>
        <end position="1182"/>
    </location>
</feature>
<dbReference type="GeneID" id="100137629"/>
<feature type="coiled-coil region" evidence="1">
    <location>
        <begin position="2578"/>
        <end position="2859"/>
    </location>
</feature>